<proteinExistence type="inferred from homology"/>
<evidence type="ECO:0000313" key="7">
    <source>
        <dbReference type="Proteomes" id="UP000261680"/>
    </source>
</evidence>
<evidence type="ECO:0000256" key="1">
    <source>
        <dbReference type="ARBA" id="ARBA00004141"/>
    </source>
</evidence>
<keyword evidence="4 6" id="KW-1133">Transmembrane helix</keyword>
<organism evidence="7 8">
    <name type="scientific">Ursus maritimus</name>
    <name type="common">Polar bear</name>
    <name type="synonym">Thalarctos maritimus</name>
    <dbReference type="NCBI Taxonomy" id="29073"/>
    <lineage>
        <taxon>Eukaryota</taxon>
        <taxon>Metazoa</taxon>
        <taxon>Chordata</taxon>
        <taxon>Craniata</taxon>
        <taxon>Vertebrata</taxon>
        <taxon>Euteleostomi</taxon>
        <taxon>Mammalia</taxon>
        <taxon>Eutheria</taxon>
        <taxon>Laurasiatheria</taxon>
        <taxon>Carnivora</taxon>
        <taxon>Caniformia</taxon>
        <taxon>Ursidae</taxon>
        <taxon>Ursus</taxon>
    </lineage>
</organism>
<evidence type="ECO:0000256" key="5">
    <source>
        <dbReference type="ARBA" id="ARBA00023136"/>
    </source>
</evidence>
<keyword evidence="3 6" id="KW-0812">Transmembrane</keyword>
<comment type="subcellular location">
    <subcellularLocation>
        <location evidence="1">Membrane</location>
        <topology evidence="1">Multi-pass membrane protein</topology>
    </subcellularLocation>
</comment>
<evidence type="ECO:0000256" key="2">
    <source>
        <dbReference type="ARBA" id="ARBA00007230"/>
    </source>
</evidence>
<evidence type="ECO:0000256" key="3">
    <source>
        <dbReference type="ARBA" id="ARBA00022692"/>
    </source>
</evidence>
<gene>
    <name evidence="8" type="primary">NIPA1</name>
</gene>
<dbReference type="GO" id="GO:0016020">
    <property type="term" value="C:membrane"/>
    <property type="evidence" value="ECO:0007669"/>
    <property type="project" value="UniProtKB-SubCell"/>
</dbReference>
<dbReference type="CTD" id="123606"/>
<dbReference type="InterPro" id="IPR008521">
    <property type="entry name" value="Mg_trans_NIPA"/>
</dbReference>
<dbReference type="Proteomes" id="UP000261680">
    <property type="component" value="Unplaced"/>
</dbReference>
<dbReference type="SUPFAM" id="SSF103481">
    <property type="entry name" value="Multidrug resistance efflux transporter EmrE"/>
    <property type="match status" value="1"/>
</dbReference>
<feature type="transmembrane region" description="Helical" evidence="6">
    <location>
        <begin position="232"/>
        <end position="255"/>
    </location>
</feature>
<dbReference type="Pfam" id="PF05653">
    <property type="entry name" value="Mg_trans_NIPA"/>
    <property type="match status" value="1"/>
</dbReference>
<dbReference type="RefSeq" id="XP_040498582.1">
    <property type="nucleotide sequence ID" value="XM_040642648.1"/>
</dbReference>
<evidence type="ECO:0000256" key="4">
    <source>
        <dbReference type="ARBA" id="ARBA00022989"/>
    </source>
</evidence>
<reference evidence="8" key="1">
    <citation type="submission" date="2025-08" db="UniProtKB">
        <authorList>
            <consortium name="RefSeq"/>
        </authorList>
    </citation>
    <scope>IDENTIFICATION</scope>
    <source>
        <tissue evidence="8">Whole blood</tissue>
    </source>
</reference>
<dbReference type="OrthoDB" id="6428174at2759"/>
<dbReference type="InterPro" id="IPR037185">
    <property type="entry name" value="EmrE-like"/>
</dbReference>
<feature type="transmembrane region" description="Helical" evidence="6">
    <location>
        <begin position="63"/>
        <end position="82"/>
    </location>
</feature>
<dbReference type="AlphaFoldDB" id="A0A8M1GUW1"/>
<dbReference type="GeneID" id="103677088"/>
<protein>
    <submittedName>
        <fullName evidence="8">Magnesium transporter NIPA1 isoform X1</fullName>
    </submittedName>
</protein>
<keyword evidence="7" id="KW-1185">Reference proteome</keyword>
<feature type="transmembrane region" description="Helical" evidence="6">
    <location>
        <begin position="88"/>
        <end position="109"/>
    </location>
</feature>
<dbReference type="PANTHER" id="PTHR12570:SF17">
    <property type="entry name" value="MAGNESIUM TRANSPORTER NIPA1"/>
    <property type="match status" value="1"/>
</dbReference>
<dbReference type="GO" id="GO:0015095">
    <property type="term" value="F:magnesium ion transmembrane transporter activity"/>
    <property type="evidence" value="ECO:0007669"/>
    <property type="project" value="InterPro"/>
</dbReference>
<keyword evidence="5 6" id="KW-0472">Membrane</keyword>
<evidence type="ECO:0000256" key="6">
    <source>
        <dbReference type="SAM" id="Phobius"/>
    </source>
</evidence>
<feature type="transmembrane region" description="Helical" evidence="6">
    <location>
        <begin position="24"/>
        <end position="43"/>
    </location>
</feature>
<accession>A0A8M1GUW1</accession>
<feature type="transmembrane region" description="Helical" evidence="6">
    <location>
        <begin position="305"/>
        <end position="326"/>
    </location>
</feature>
<evidence type="ECO:0000313" key="8">
    <source>
        <dbReference type="RefSeq" id="XP_040498582.1"/>
    </source>
</evidence>
<dbReference type="PANTHER" id="PTHR12570">
    <property type="match status" value="1"/>
</dbReference>
<sequence length="347" mass="36368">MGTAAAAAAAAGEGARSPSPAAVSLGLGVAVVSSLVNGSTFVLQKKGIVRAKRRGTSYLTDIVWWAGTIAMAVGQIGNFLAYTAVPTVLVTPLGALGVPFGSILASYLLKEKLNILGKLGCLLSCAGSVVLIIHSPKSESVTTQAELEEKLTNPGNSFLAKLQESLPISMILPAIGWSWLNHGLFSYTLCSTLPMSGHRCALQAIASLTPAAPGVGRGLVVPAFQTLHPHSLVFGTSSVFFWTLGTLCMGAFIIWPPPQQSHPFWPAFHTHPNPTYCGLPIPLPPMTTPTGLLPQPFTFSHLPVLLPHLLPAFLLLLLLGVSPAGVCSGPCSPQDHCVSKPLYFPLM</sequence>
<name>A0A8M1GUW1_URSMA</name>
<dbReference type="KEGG" id="umr:103677088"/>
<comment type="similarity">
    <text evidence="2">Belongs to the NIPA family.</text>
</comment>